<sequence length="504" mass="57047">MESKEKTRLLTEIKNLEGRLELTLRESHRLFQSAFDALSAHIAILDEQGGMIAVNAPWRRFAAANYLMMAAEGVGWNYLRLCETAVGEGAEAAHALAAGIKQVISKEQDEFTLEYPCHSPTAQRWFIVRVTRFEGEEEGSVRVVVAHEDMTDQKRAEEAHQRLASIVESSNDAIIGMNLDGTILTWNPGAAQIYGYSADEILGASVSILIPPDHPDRVDEILERIRHGDRIDPYETVRMRKDGTRIDVSVTTSPIRDAEGKIVGASSITRDISRRRAAERERRKLSSVIEQTDDVVVITDRDGVIEYVNPAFERKTGYTREEAVGKTPRIVKSGKHGPEFYNRLWETILRGEVFRGELVNKKKNGALYHEEKTITPIKNRKGEIINYVSTGKDMTMRKEMEAALEQARAATIEKERLESIRALSMTYAHNILNAITPIRSYAELMVKRMELSDPKVKWAQAIIDGTGEVVRIIRKLEEIDRYQTTEQSGIKLFDVDPIKEKREK</sequence>
<reference evidence="3 4" key="1">
    <citation type="journal article" date="2020" name="Nature">
        <title>Bacterial chemolithoautotrophy via manganese oxidation.</title>
        <authorList>
            <person name="Yu H."/>
            <person name="Leadbetter J.R."/>
        </authorList>
    </citation>
    <scope>NUCLEOTIDE SEQUENCE [LARGE SCALE GENOMIC DNA]</scope>
    <source>
        <strain evidence="3 4">Mn-1</strain>
    </source>
</reference>
<evidence type="ECO:0000259" key="2">
    <source>
        <dbReference type="PROSITE" id="PS50113"/>
    </source>
</evidence>
<dbReference type="Proteomes" id="UP000534783">
    <property type="component" value="Unassembled WGS sequence"/>
</dbReference>
<dbReference type="SUPFAM" id="SSF55785">
    <property type="entry name" value="PYP-like sensor domain (PAS domain)"/>
    <property type="match status" value="3"/>
</dbReference>
<dbReference type="Pfam" id="PF13426">
    <property type="entry name" value="PAS_9"/>
    <property type="match status" value="2"/>
</dbReference>
<protein>
    <submittedName>
        <fullName evidence="3">PAS domain S-box protein</fullName>
    </submittedName>
</protein>
<feature type="domain" description="PAS" evidence="1">
    <location>
        <begin position="281"/>
        <end position="327"/>
    </location>
</feature>
<evidence type="ECO:0000313" key="3">
    <source>
        <dbReference type="EMBL" id="NKE69998.1"/>
    </source>
</evidence>
<dbReference type="InterPro" id="IPR000014">
    <property type="entry name" value="PAS"/>
</dbReference>
<organism evidence="3 4">
    <name type="scientific">Candidatus Manganitrophus noduliformans</name>
    <dbReference type="NCBI Taxonomy" id="2606439"/>
    <lineage>
        <taxon>Bacteria</taxon>
        <taxon>Pseudomonadati</taxon>
        <taxon>Nitrospirota</taxon>
        <taxon>Nitrospiria</taxon>
        <taxon>Candidatus Troglogloeales</taxon>
        <taxon>Candidatus Manganitrophaceae</taxon>
        <taxon>Candidatus Manganitrophus</taxon>
    </lineage>
</organism>
<dbReference type="InterPro" id="IPR001610">
    <property type="entry name" value="PAC"/>
</dbReference>
<dbReference type="Gene3D" id="3.30.450.20">
    <property type="entry name" value="PAS domain"/>
    <property type="match status" value="3"/>
</dbReference>
<dbReference type="CDD" id="cd00130">
    <property type="entry name" value="PAS"/>
    <property type="match status" value="2"/>
</dbReference>
<evidence type="ECO:0000259" key="1">
    <source>
        <dbReference type="PROSITE" id="PS50112"/>
    </source>
</evidence>
<evidence type="ECO:0000313" key="4">
    <source>
        <dbReference type="Proteomes" id="UP000534783"/>
    </source>
</evidence>
<name>A0A7X6I9Z1_9BACT</name>
<dbReference type="PANTHER" id="PTHR44757:SF2">
    <property type="entry name" value="BIOFILM ARCHITECTURE MAINTENANCE PROTEIN MBAA"/>
    <property type="match status" value="1"/>
</dbReference>
<dbReference type="InterPro" id="IPR000700">
    <property type="entry name" value="PAS-assoc_C"/>
</dbReference>
<accession>A0A7X6I9Z1</accession>
<gene>
    <name evidence="3" type="ORF">MNODULE_04475</name>
</gene>
<dbReference type="SMART" id="SM00091">
    <property type="entry name" value="PAS"/>
    <property type="match status" value="2"/>
</dbReference>
<feature type="domain" description="PAC" evidence="2">
    <location>
        <begin position="232"/>
        <end position="284"/>
    </location>
</feature>
<dbReference type="InterPro" id="IPR052155">
    <property type="entry name" value="Biofilm_reg_signaling"/>
</dbReference>
<dbReference type="SMART" id="SM00086">
    <property type="entry name" value="PAC"/>
    <property type="match status" value="3"/>
</dbReference>
<dbReference type="Gene3D" id="1.10.287.130">
    <property type="match status" value="1"/>
</dbReference>
<dbReference type="RefSeq" id="WP_168058271.1">
    <property type="nucleotide sequence ID" value="NZ_VTOW01000001.1"/>
</dbReference>
<dbReference type="PROSITE" id="PS50113">
    <property type="entry name" value="PAC"/>
    <property type="match status" value="2"/>
</dbReference>
<comment type="caution">
    <text evidence="3">The sequence shown here is derived from an EMBL/GenBank/DDBJ whole genome shotgun (WGS) entry which is preliminary data.</text>
</comment>
<dbReference type="AlphaFoldDB" id="A0A7X6I9Z1"/>
<dbReference type="InterPro" id="IPR035965">
    <property type="entry name" value="PAS-like_dom_sf"/>
</dbReference>
<dbReference type="PANTHER" id="PTHR44757">
    <property type="entry name" value="DIGUANYLATE CYCLASE DGCP"/>
    <property type="match status" value="1"/>
</dbReference>
<keyword evidence="4" id="KW-1185">Reference proteome</keyword>
<feature type="domain" description="PAS" evidence="1">
    <location>
        <begin position="159"/>
        <end position="229"/>
    </location>
</feature>
<feature type="domain" description="PAC" evidence="2">
    <location>
        <begin position="352"/>
        <end position="406"/>
    </location>
</feature>
<dbReference type="PROSITE" id="PS50112">
    <property type="entry name" value="PAS"/>
    <property type="match status" value="2"/>
</dbReference>
<proteinExistence type="predicted"/>
<dbReference type="NCBIfam" id="TIGR00229">
    <property type="entry name" value="sensory_box"/>
    <property type="match status" value="2"/>
</dbReference>
<dbReference type="EMBL" id="VTOW01000001">
    <property type="protein sequence ID" value="NKE69998.1"/>
    <property type="molecule type" value="Genomic_DNA"/>
</dbReference>